<dbReference type="InterPro" id="IPR036259">
    <property type="entry name" value="MFS_trans_sf"/>
</dbReference>
<dbReference type="GO" id="GO:0022857">
    <property type="term" value="F:transmembrane transporter activity"/>
    <property type="evidence" value="ECO:0007669"/>
    <property type="project" value="InterPro"/>
</dbReference>
<dbReference type="CDD" id="cd17325">
    <property type="entry name" value="MFS_MdtG_SLC18_like"/>
    <property type="match status" value="1"/>
</dbReference>
<accession>A0A8H3ZG57</accession>
<dbReference type="Proteomes" id="UP000490939">
    <property type="component" value="Unassembled WGS sequence"/>
</dbReference>
<feature type="transmembrane region" description="Helical" evidence="8">
    <location>
        <begin position="454"/>
        <end position="475"/>
    </location>
</feature>
<dbReference type="PANTHER" id="PTHR23506">
    <property type="entry name" value="GH10249P"/>
    <property type="match status" value="1"/>
</dbReference>
<comment type="similarity">
    <text evidence="2">Belongs to the major facilitator superfamily. Vesicular transporter family.</text>
</comment>
<dbReference type="GO" id="GO:0016020">
    <property type="term" value="C:membrane"/>
    <property type="evidence" value="ECO:0007669"/>
    <property type="project" value="UniProtKB-SubCell"/>
</dbReference>
<feature type="transmembrane region" description="Helical" evidence="8">
    <location>
        <begin position="82"/>
        <end position="104"/>
    </location>
</feature>
<dbReference type="InterPro" id="IPR001958">
    <property type="entry name" value="Tet-R_TetA/multi-R_MdtG-like"/>
</dbReference>
<feature type="transmembrane region" description="Helical" evidence="8">
    <location>
        <begin position="343"/>
        <end position="361"/>
    </location>
</feature>
<evidence type="ECO:0000256" key="1">
    <source>
        <dbReference type="ARBA" id="ARBA00004141"/>
    </source>
</evidence>
<dbReference type="InterPro" id="IPR050930">
    <property type="entry name" value="MFS_Vesicular_Transporter"/>
</dbReference>
<dbReference type="InterPro" id="IPR011701">
    <property type="entry name" value="MFS"/>
</dbReference>
<dbReference type="EMBL" id="WNWR01000072">
    <property type="protein sequence ID" value="KAE9992052.1"/>
    <property type="molecule type" value="Genomic_DNA"/>
</dbReference>
<feature type="domain" description="Major facilitator superfamily (MFS) profile" evidence="9">
    <location>
        <begin position="44"/>
        <end position="480"/>
    </location>
</feature>
<dbReference type="PRINTS" id="PR01035">
    <property type="entry name" value="TCRTETA"/>
</dbReference>
<comment type="caution">
    <text evidence="10">The sequence shown here is derived from an EMBL/GenBank/DDBJ whole genome shotgun (WGS) entry which is preliminary data.</text>
</comment>
<evidence type="ECO:0000313" key="10">
    <source>
        <dbReference type="EMBL" id="KAE9992052.1"/>
    </source>
</evidence>
<evidence type="ECO:0000256" key="8">
    <source>
        <dbReference type="SAM" id="Phobius"/>
    </source>
</evidence>
<feature type="transmembrane region" description="Helical" evidence="8">
    <location>
        <begin position="367"/>
        <end position="388"/>
    </location>
</feature>
<evidence type="ECO:0000256" key="2">
    <source>
        <dbReference type="ARBA" id="ARBA00006829"/>
    </source>
</evidence>
<comment type="subcellular location">
    <subcellularLocation>
        <location evidence="1">Membrane</location>
        <topology evidence="1">Multi-pass membrane protein</topology>
    </subcellularLocation>
</comment>
<keyword evidence="5 8" id="KW-1133">Transmembrane helix</keyword>
<dbReference type="InterPro" id="IPR020846">
    <property type="entry name" value="MFS_dom"/>
</dbReference>
<feature type="transmembrane region" description="Helical" evidence="8">
    <location>
        <begin position="202"/>
        <end position="222"/>
    </location>
</feature>
<keyword evidence="4 8" id="KW-0812">Transmembrane</keyword>
<name>A0A8H3ZG57_VENIN</name>
<dbReference type="PROSITE" id="PS50850">
    <property type="entry name" value="MFS"/>
    <property type="match status" value="1"/>
</dbReference>
<keyword evidence="11" id="KW-1185">Reference proteome</keyword>
<dbReference type="PANTHER" id="PTHR23506:SF23">
    <property type="entry name" value="GH10249P"/>
    <property type="match status" value="1"/>
</dbReference>
<reference evidence="10 11" key="1">
    <citation type="submission" date="2019-07" db="EMBL/GenBank/DDBJ databases">
        <title>Venturia inaequalis Genome Resource.</title>
        <authorList>
            <person name="Lichtner F.J."/>
        </authorList>
    </citation>
    <scope>NUCLEOTIDE SEQUENCE [LARGE SCALE GENOMIC DNA]</scope>
    <source>
        <strain evidence="10 11">DMI_063113</strain>
    </source>
</reference>
<dbReference type="Gene3D" id="1.20.1250.20">
    <property type="entry name" value="MFS general substrate transporter like domains"/>
    <property type="match status" value="1"/>
</dbReference>
<dbReference type="Pfam" id="PF07690">
    <property type="entry name" value="MFS_1"/>
    <property type="match status" value="1"/>
</dbReference>
<evidence type="ECO:0000259" key="9">
    <source>
        <dbReference type="PROSITE" id="PS50850"/>
    </source>
</evidence>
<feature type="transmembrane region" description="Helical" evidence="8">
    <location>
        <begin position="174"/>
        <end position="196"/>
    </location>
</feature>
<evidence type="ECO:0000256" key="4">
    <source>
        <dbReference type="ARBA" id="ARBA00022692"/>
    </source>
</evidence>
<evidence type="ECO:0000256" key="3">
    <source>
        <dbReference type="ARBA" id="ARBA00022448"/>
    </source>
</evidence>
<evidence type="ECO:0000256" key="6">
    <source>
        <dbReference type="ARBA" id="ARBA00023136"/>
    </source>
</evidence>
<feature type="region of interest" description="Disordered" evidence="7">
    <location>
        <begin position="233"/>
        <end position="264"/>
    </location>
</feature>
<keyword evidence="3" id="KW-0813">Transport</keyword>
<dbReference type="AlphaFoldDB" id="A0A8H3ZG57"/>
<feature type="transmembrane region" description="Helical" evidence="8">
    <location>
        <begin position="279"/>
        <end position="304"/>
    </location>
</feature>
<feature type="transmembrane region" description="Helical" evidence="8">
    <location>
        <begin position="310"/>
        <end position="331"/>
    </location>
</feature>
<sequence length="495" mass="53091">MLVSAGIGEGVSYCLLITDQRCHTYTRLSSEMEKDTVTLPAKASWKIRLHALFTDAFVDGVVGPFIPTLLREQHVSEKDIQMATSLVIFGFGILDFIGAPLCALYIDRTSNLRIPFLGGVCIMALGTTIFGFGQAIWILFLGRMVQGFASALLYTVSLALLADTVPRNEVGKWLGVALSCNNIGMVLSPLFGGVIYDAAGKYAVFATTMALIGLDMFFRLFVIVEPKQTTTKTLSRIQTPESENTNYSGPQLSSRNGKTPNSPATRGSGILRLIRSPRLLVALYGIFLNECLNTTLTAVLPLFVDKTFGWSTLGAGLIFLTIAIPSIAGFAFGSLSDRFGPKIVATIGMSVAGPAIILLRLVKHDGIKQVALLCALLTITGIAINLFLASLSADISHVADQESRLQKEAAGIPDDDPTDLSLYAASFSLMNTVMASATLFGPLTMGWISEKHGWGTMTAVLGGIVLSGVVPCLLFTGGRERKDDREQLEKAGCEE</sequence>
<keyword evidence="6 8" id="KW-0472">Membrane</keyword>
<dbReference type="SUPFAM" id="SSF103473">
    <property type="entry name" value="MFS general substrate transporter"/>
    <property type="match status" value="1"/>
</dbReference>
<feature type="transmembrane region" description="Helical" evidence="8">
    <location>
        <begin position="116"/>
        <end position="138"/>
    </location>
</feature>
<proteinExistence type="inferred from homology"/>
<protein>
    <recommendedName>
        <fullName evidence="9">Major facilitator superfamily (MFS) profile domain-containing protein</fullName>
    </recommendedName>
</protein>
<evidence type="ECO:0000256" key="7">
    <source>
        <dbReference type="SAM" id="MobiDB-lite"/>
    </source>
</evidence>
<evidence type="ECO:0000256" key="5">
    <source>
        <dbReference type="ARBA" id="ARBA00022989"/>
    </source>
</evidence>
<organism evidence="10 11">
    <name type="scientific">Venturia inaequalis</name>
    <name type="common">Apple scab fungus</name>
    <dbReference type="NCBI Taxonomy" id="5025"/>
    <lineage>
        <taxon>Eukaryota</taxon>
        <taxon>Fungi</taxon>
        <taxon>Dikarya</taxon>
        <taxon>Ascomycota</taxon>
        <taxon>Pezizomycotina</taxon>
        <taxon>Dothideomycetes</taxon>
        <taxon>Pleosporomycetidae</taxon>
        <taxon>Venturiales</taxon>
        <taxon>Venturiaceae</taxon>
        <taxon>Venturia</taxon>
    </lineage>
</organism>
<gene>
    <name evidence="10" type="ORF">EG327_010264</name>
</gene>
<evidence type="ECO:0000313" key="11">
    <source>
        <dbReference type="Proteomes" id="UP000490939"/>
    </source>
</evidence>